<gene>
    <name evidence="1" type="ORF">HNP82_000398</name>
</gene>
<dbReference type="InterPro" id="IPR009229">
    <property type="entry name" value="AgrD"/>
</dbReference>
<evidence type="ECO:0000313" key="1">
    <source>
        <dbReference type="EMBL" id="MBB5263304.1"/>
    </source>
</evidence>
<sequence length="50" mass="5343">MKIINISGKCLAAAARAAIKWGENSSLASSLAGLYEPKIPERLKKKTEKG</sequence>
<reference evidence="1 2" key="1">
    <citation type="submission" date="2020-08" db="EMBL/GenBank/DDBJ databases">
        <title>Genomic Encyclopedia of Type Strains, Phase IV (KMG-IV): sequencing the most valuable type-strain genomes for metagenomic binning, comparative biology and taxonomic classification.</title>
        <authorList>
            <person name="Goeker M."/>
        </authorList>
    </citation>
    <scope>NUCLEOTIDE SEQUENCE [LARGE SCALE GENOMIC DNA]</scope>
    <source>
        <strain evidence="1 2">DSM 106146</strain>
    </source>
</reference>
<proteinExistence type="predicted"/>
<protein>
    <submittedName>
        <fullName evidence="1">Cyclic lactone autoinducer peptide</fullName>
    </submittedName>
</protein>
<dbReference type="RefSeq" id="WP_183770892.1">
    <property type="nucleotide sequence ID" value="NZ_JACHFW010000001.1"/>
</dbReference>
<keyword evidence="2" id="KW-1185">Reference proteome</keyword>
<dbReference type="EMBL" id="JACHFW010000001">
    <property type="protein sequence ID" value="MBB5263304.1"/>
    <property type="molecule type" value="Genomic_DNA"/>
</dbReference>
<dbReference type="AlphaFoldDB" id="A0A7W8M3Z6"/>
<accession>A0A7W8M3Z6</accession>
<dbReference type="NCBIfam" id="TIGR04223">
    <property type="entry name" value="quorum_AgrD"/>
    <property type="match status" value="1"/>
</dbReference>
<comment type="caution">
    <text evidence="1">The sequence shown here is derived from an EMBL/GenBank/DDBJ whole genome shotgun (WGS) entry which is preliminary data.</text>
</comment>
<name>A0A7W8M3Z6_9FIRM</name>
<dbReference type="Proteomes" id="UP000543642">
    <property type="component" value="Unassembled WGS sequence"/>
</dbReference>
<evidence type="ECO:0000313" key="2">
    <source>
        <dbReference type="Proteomes" id="UP000543642"/>
    </source>
</evidence>
<organism evidence="1 2">
    <name type="scientific">Catenibacillus scindens</name>
    <dbReference type="NCBI Taxonomy" id="673271"/>
    <lineage>
        <taxon>Bacteria</taxon>
        <taxon>Bacillati</taxon>
        <taxon>Bacillota</taxon>
        <taxon>Clostridia</taxon>
        <taxon>Lachnospirales</taxon>
        <taxon>Lachnospiraceae</taxon>
        <taxon>Catenibacillus</taxon>
    </lineage>
</organism>